<organism evidence="1 2">
    <name type="scientific">Thelohanellus kitauei</name>
    <name type="common">Myxosporean</name>
    <dbReference type="NCBI Taxonomy" id="669202"/>
    <lineage>
        <taxon>Eukaryota</taxon>
        <taxon>Metazoa</taxon>
        <taxon>Cnidaria</taxon>
        <taxon>Myxozoa</taxon>
        <taxon>Myxosporea</taxon>
        <taxon>Bivalvulida</taxon>
        <taxon>Platysporina</taxon>
        <taxon>Myxobolidae</taxon>
        <taxon>Thelohanellus</taxon>
    </lineage>
</organism>
<dbReference type="AlphaFoldDB" id="A0A0C2J215"/>
<proteinExistence type="predicted"/>
<keyword evidence="2" id="KW-1185">Reference proteome</keyword>
<reference evidence="1 2" key="1">
    <citation type="journal article" date="2014" name="Genome Biol. Evol.">
        <title>The genome of the myxosporean Thelohanellus kitauei shows adaptations to nutrient acquisition within its fish host.</title>
        <authorList>
            <person name="Yang Y."/>
            <person name="Xiong J."/>
            <person name="Zhou Z."/>
            <person name="Huo F."/>
            <person name="Miao W."/>
            <person name="Ran C."/>
            <person name="Liu Y."/>
            <person name="Zhang J."/>
            <person name="Feng J."/>
            <person name="Wang M."/>
            <person name="Wang M."/>
            <person name="Wang L."/>
            <person name="Yao B."/>
        </authorList>
    </citation>
    <scope>NUCLEOTIDE SEQUENCE [LARGE SCALE GENOMIC DNA]</scope>
    <source>
        <strain evidence="1">Wuqing</strain>
    </source>
</reference>
<comment type="caution">
    <text evidence="1">The sequence shown here is derived from an EMBL/GenBank/DDBJ whole genome shotgun (WGS) entry which is preliminary data.</text>
</comment>
<dbReference type="EMBL" id="JWZT01004773">
    <property type="protein sequence ID" value="KII63107.1"/>
    <property type="molecule type" value="Genomic_DNA"/>
</dbReference>
<evidence type="ECO:0000313" key="1">
    <source>
        <dbReference type="EMBL" id="KII63107.1"/>
    </source>
</evidence>
<accession>A0A0C2J215</accession>
<sequence length="100" mass="11362">MKKGIVGDIFYLLRQIEDSYFLVPEETYGSVRSSVIYLAGEILLFSNERTIVTLAEITNQVRNEPFLQHLLKLEVSLQKLDKSNLGKDGEQPSSISTKEQ</sequence>
<name>A0A0C2J215_THEKT</name>
<gene>
    <name evidence="1" type="ORF">RF11_01857</name>
</gene>
<dbReference type="Proteomes" id="UP000031668">
    <property type="component" value="Unassembled WGS sequence"/>
</dbReference>
<evidence type="ECO:0000313" key="2">
    <source>
        <dbReference type="Proteomes" id="UP000031668"/>
    </source>
</evidence>
<protein>
    <submittedName>
        <fullName evidence="1">Uncharacterized protein</fullName>
    </submittedName>
</protein>